<gene>
    <name evidence="1" type="ORF">PM10SUCC1_18500</name>
</gene>
<evidence type="ECO:0000313" key="1">
    <source>
        <dbReference type="EMBL" id="GLI56336.1"/>
    </source>
</evidence>
<dbReference type="RefSeq" id="WP_281835421.1">
    <property type="nucleotide sequence ID" value="NZ_BSDY01000007.1"/>
</dbReference>
<reference evidence="1" key="1">
    <citation type="submission" date="2022-12" db="EMBL/GenBank/DDBJ databases">
        <title>Reference genome sequencing for broad-spectrum identification of bacterial and archaeal isolates by mass spectrometry.</title>
        <authorList>
            <person name="Sekiguchi Y."/>
            <person name="Tourlousse D.M."/>
        </authorList>
    </citation>
    <scope>NUCLEOTIDE SEQUENCE</scope>
    <source>
        <strain evidence="1">10succ1</strain>
    </source>
</reference>
<organism evidence="1 2">
    <name type="scientific">Propionigenium maris DSM 9537</name>
    <dbReference type="NCBI Taxonomy" id="1123000"/>
    <lineage>
        <taxon>Bacteria</taxon>
        <taxon>Fusobacteriati</taxon>
        <taxon>Fusobacteriota</taxon>
        <taxon>Fusobacteriia</taxon>
        <taxon>Fusobacteriales</taxon>
        <taxon>Fusobacteriaceae</taxon>
        <taxon>Propionigenium</taxon>
    </lineage>
</organism>
<proteinExistence type="predicted"/>
<dbReference type="Proteomes" id="UP001144471">
    <property type="component" value="Unassembled WGS sequence"/>
</dbReference>
<keyword evidence="2" id="KW-1185">Reference proteome</keyword>
<comment type="caution">
    <text evidence="1">The sequence shown here is derived from an EMBL/GenBank/DDBJ whole genome shotgun (WGS) entry which is preliminary data.</text>
</comment>
<dbReference type="AlphaFoldDB" id="A0A9W6GM44"/>
<evidence type="ECO:0000313" key="2">
    <source>
        <dbReference type="Proteomes" id="UP001144471"/>
    </source>
</evidence>
<sequence length="69" mass="7885">MKIQLSRITGILSSQDYLTYERLLDEMLHEVKKGNVVVIEGSSMILSTTKEVDDFNRKMVQVHGIYGLI</sequence>
<protein>
    <submittedName>
        <fullName evidence="1">Uncharacterized protein</fullName>
    </submittedName>
</protein>
<name>A0A9W6GM44_9FUSO</name>
<dbReference type="EMBL" id="BSDY01000007">
    <property type="protein sequence ID" value="GLI56336.1"/>
    <property type="molecule type" value="Genomic_DNA"/>
</dbReference>
<accession>A0A9W6GM44</accession>